<dbReference type="PANTHER" id="PTHR21258:SF14">
    <property type="entry name" value="DOCKING PROTEIN 2"/>
    <property type="match status" value="1"/>
</dbReference>
<keyword evidence="7" id="KW-1185">Reference proteome</keyword>
<dbReference type="SMART" id="SM00233">
    <property type="entry name" value="PH"/>
    <property type="match status" value="1"/>
</dbReference>
<dbReference type="eggNOG" id="KOG4047">
    <property type="taxonomic scope" value="Eukaryota"/>
</dbReference>
<evidence type="ECO:0000256" key="1">
    <source>
        <dbReference type="ARBA" id="ARBA00010955"/>
    </source>
</evidence>
<dbReference type="Proteomes" id="UP000008912">
    <property type="component" value="Unassembled WGS sequence"/>
</dbReference>
<evidence type="ECO:0000259" key="4">
    <source>
        <dbReference type="PROSITE" id="PS50003"/>
    </source>
</evidence>
<feature type="domain" description="PH" evidence="4">
    <location>
        <begin position="4"/>
        <end position="114"/>
    </location>
</feature>
<feature type="region of interest" description="Disordered" evidence="3">
    <location>
        <begin position="246"/>
        <end position="298"/>
    </location>
</feature>
<evidence type="ECO:0000256" key="2">
    <source>
        <dbReference type="ARBA" id="ARBA00022553"/>
    </source>
</evidence>
<feature type="region of interest" description="Disordered" evidence="3">
    <location>
        <begin position="411"/>
        <end position="447"/>
    </location>
</feature>
<dbReference type="GO" id="GO:0005886">
    <property type="term" value="C:plasma membrane"/>
    <property type="evidence" value="ECO:0007669"/>
    <property type="project" value="Ensembl"/>
</dbReference>
<name>G1LAF8_AILME</name>
<gene>
    <name evidence="6" type="primary">DOK2</name>
</gene>
<dbReference type="GeneTree" id="ENSGT00940000159868"/>
<protein>
    <submittedName>
        <fullName evidence="6">Docking protein 2</fullName>
    </submittedName>
</protein>
<dbReference type="GO" id="GO:0007265">
    <property type="term" value="P:Ras protein signal transduction"/>
    <property type="evidence" value="ECO:0007669"/>
    <property type="project" value="Ensembl"/>
</dbReference>
<keyword evidence="2" id="KW-0597">Phosphoprotein</keyword>
<dbReference type="AlphaFoldDB" id="G1LAF8"/>
<evidence type="ECO:0000256" key="3">
    <source>
        <dbReference type="SAM" id="MobiDB-lite"/>
    </source>
</evidence>
<dbReference type="InterPro" id="IPR002404">
    <property type="entry name" value="IRS_PTB"/>
</dbReference>
<dbReference type="PROSITE" id="PS50003">
    <property type="entry name" value="PH_DOMAIN"/>
    <property type="match status" value="1"/>
</dbReference>
<reference evidence="6 7" key="1">
    <citation type="journal article" date="2010" name="Nature">
        <title>The sequence and de novo assembly of the giant panda genome.</title>
        <authorList>
            <person name="Li R."/>
            <person name="Fan W."/>
            <person name="Tian G."/>
            <person name="Zhu H."/>
            <person name="He L."/>
            <person name="Cai J."/>
            <person name="Huang Q."/>
            <person name="Cai Q."/>
            <person name="Li B."/>
            <person name="Bai Y."/>
            <person name="Zhang Z."/>
            <person name="Zhang Y."/>
            <person name="Wang W."/>
            <person name="Li J."/>
            <person name="Wei F."/>
            <person name="Li H."/>
            <person name="Jian M."/>
            <person name="Li J."/>
            <person name="Zhang Z."/>
            <person name="Nielsen R."/>
            <person name="Li D."/>
            <person name="Gu W."/>
            <person name="Yang Z."/>
            <person name="Xuan Z."/>
            <person name="Ryder O.A."/>
            <person name="Leung F.C."/>
            <person name="Zhou Y."/>
            <person name="Cao J."/>
            <person name="Sun X."/>
            <person name="Fu Y."/>
            <person name="Fang X."/>
            <person name="Guo X."/>
            <person name="Wang B."/>
            <person name="Hou R."/>
            <person name="Shen F."/>
            <person name="Mu B."/>
            <person name="Ni P."/>
            <person name="Lin R."/>
            <person name="Qian W."/>
            <person name="Wang G."/>
            <person name="Yu C."/>
            <person name="Nie W."/>
            <person name="Wang J."/>
            <person name="Wu Z."/>
            <person name="Liang H."/>
            <person name="Min J."/>
            <person name="Wu Q."/>
            <person name="Cheng S."/>
            <person name="Ruan J."/>
            <person name="Wang M."/>
            <person name="Shi Z."/>
            <person name="Wen M."/>
            <person name="Liu B."/>
            <person name="Ren X."/>
            <person name="Zheng H."/>
            <person name="Dong D."/>
            <person name="Cook K."/>
            <person name="Shan G."/>
            <person name="Zhang H."/>
            <person name="Kosiol C."/>
            <person name="Xie X."/>
            <person name="Lu Z."/>
            <person name="Zheng H."/>
            <person name="Li Y."/>
            <person name="Steiner C.C."/>
            <person name="Lam T.T."/>
            <person name="Lin S."/>
            <person name="Zhang Q."/>
            <person name="Li G."/>
            <person name="Tian J."/>
            <person name="Gong T."/>
            <person name="Liu H."/>
            <person name="Zhang D."/>
            <person name="Fang L."/>
            <person name="Ye C."/>
            <person name="Zhang J."/>
            <person name="Hu W."/>
            <person name="Xu A."/>
            <person name="Ren Y."/>
            <person name="Zhang G."/>
            <person name="Bruford M.W."/>
            <person name="Li Q."/>
            <person name="Ma L."/>
            <person name="Guo Y."/>
            <person name="An N."/>
            <person name="Hu Y."/>
            <person name="Zheng Y."/>
            <person name="Shi Y."/>
            <person name="Li Z."/>
            <person name="Liu Q."/>
            <person name="Chen Y."/>
            <person name="Zhao J."/>
            <person name="Qu N."/>
            <person name="Zhao S."/>
            <person name="Tian F."/>
            <person name="Wang X."/>
            <person name="Wang H."/>
            <person name="Xu L."/>
            <person name="Liu X."/>
            <person name="Vinar T."/>
            <person name="Wang Y."/>
            <person name="Lam T.W."/>
            <person name="Yiu S.M."/>
            <person name="Liu S."/>
            <person name="Zhang H."/>
            <person name="Li D."/>
            <person name="Huang Y."/>
            <person name="Wang X."/>
            <person name="Yang G."/>
            <person name="Jiang Z."/>
            <person name="Wang J."/>
            <person name="Qin N."/>
            <person name="Li L."/>
            <person name="Li J."/>
            <person name="Bolund L."/>
            <person name="Kristiansen K."/>
            <person name="Wong G.K."/>
            <person name="Olson M."/>
            <person name="Zhang X."/>
            <person name="Li S."/>
            <person name="Yang H."/>
            <person name="Wang J."/>
            <person name="Wang J."/>
        </authorList>
    </citation>
    <scope>NUCLEOTIDE SEQUENCE [LARGE SCALE GENOMIC DNA]</scope>
</reference>
<dbReference type="Pfam" id="PF02174">
    <property type="entry name" value="IRS"/>
    <property type="match status" value="1"/>
</dbReference>
<dbReference type="InterPro" id="IPR050996">
    <property type="entry name" value="Docking_Protein_DOK"/>
</dbReference>
<evidence type="ECO:0000313" key="7">
    <source>
        <dbReference type="Proteomes" id="UP000008912"/>
    </source>
</evidence>
<comment type="similarity">
    <text evidence="1">Belongs to the DOK family. Type A subfamily.</text>
</comment>
<dbReference type="InterPro" id="IPR001849">
    <property type="entry name" value="PH_domain"/>
</dbReference>
<dbReference type="InterPro" id="IPR037751">
    <property type="entry name" value="Dok1/2/3_PTB"/>
</dbReference>
<dbReference type="FunFam" id="2.30.29.30:FF:000213">
    <property type="entry name" value="Docking protein 3"/>
    <property type="match status" value="1"/>
</dbReference>
<dbReference type="InParanoid" id="G1LAF8"/>
<dbReference type="PROSITE" id="PS51064">
    <property type="entry name" value="IRS_PTB"/>
    <property type="match status" value="1"/>
</dbReference>
<sequence>MEEVAVKQGFLYLLQQQTFGKKWRRFGAVLYGESDCALARLELQDGPEKPRRGEAARRVIRLSDCLRVAEAGGEASSPRDTSAFFLETKERLYLLAAPATERSDWIQAICLLAFPGQRKELLGSAGKGSRPCMEENELYSSTTAVAPRKEFAVTMRPTEASERCRLRGSYTLRAGETALELWSGPELGTQLYEWPYRFLRRFGRDKVTFSFEAGRRCVSGEGSFEFETRQGNEIFLALEEAISAQKNSAPPGPQTQPATVPAVLPRPESPYSRPHDSLPPPSPSTPVPTARPRGPEGEYAVPFDAVARNLGKSLRGTLVVPPPPPADPLYDSIAEHPAPPPDHIYDEPEGVAALSLYDSPQEPQGEAWRRQATVDRDPGSLQHVYPAGQDFSASGWPQGTEYALRALPASSFSRDPQYPTSLQVLGRQQQADQPRPVLSRIGGDRSQ</sequence>
<accession>G1LAF8</accession>
<reference evidence="6" key="2">
    <citation type="submission" date="2025-08" db="UniProtKB">
        <authorList>
            <consortium name="Ensembl"/>
        </authorList>
    </citation>
    <scope>IDENTIFICATION</scope>
</reference>
<dbReference type="Gene3D" id="2.30.29.30">
    <property type="entry name" value="Pleckstrin-homology domain (PH domain)/Phosphotyrosine-binding domain (PTB)"/>
    <property type="match status" value="2"/>
</dbReference>
<proteinExistence type="inferred from homology"/>
<feature type="compositionally biased region" description="Pro residues" evidence="3">
    <location>
        <begin position="277"/>
        <end position="286"/>
    </location>
</feature>
<dbReference type="CDD" id="cd14676">
    <property type="entry name" value="PH_DOK1_2_3"/>
    <property type="match status" value="1"/>
</dbReference>
<feature type="region of interest" description="Disordered" evidence="3">
    <location>
        <begin position="356"/>
        <end position="395"/>
    </location>
</feature>
<dbReference type="SMART" id="SM00310">
    <property type="entry name" value="PTBI"/>
    <property type="match status" value="1"/>
</dbReference>
<dbReference type="GO" id="GO:0005737">
    <property type="term" value="C:cytoplasm"/>
    <property type="evidence" value="ECO:0007669"/>
    <property type="project" value="UniProtKB-ARBA"/>
</dbReference>
<dbReference type="Pfam" id="PF00169">
    <property type="entry name" value="PH"/>
    <property type="match status" value="1"/>
</dbReference>
<evidence type="ECO:0000259" key="5">
    <source>
        <dbReference type="PROSITE" id="PS51064"/>
    </source>
</evidence>
<dbReference type="GO" id="GO:0005068">
    <property type="term" value="F:transmembrane receptor protein tyrosine kinase adaptor activity"/>
    <property type="evidence" value="ECO:0007669"/>
    <property type="project" value="Ensembl"/>
</dbReference>
<feature type="domain" description="IRS-type PTB" evidence="5">
    <location>
        <begin position="147"/>
        <end position="252"/>
    </location>
</feature>
<dbReference type="CDD" id="cd01203">
    <property type="entry name" value="PTB_DOK1_DOK2_DOK3"/>
    <property type="match status" value="1"/>
</dbReference>
<reference evidence="6" key="3">
    <citation type="submission" date="2025-09" db="UniProtKB">
        <authorList>
            <consortium name="Ensembl"/>
        </authorList>
    </citation>
    <scope>IDENTIFICATION</scope>
</reference>
<dbReference type="PANTHER" id="PTHR21258">
    <property type="entry name" value="DOCKING PROTEIN RELATED"/>
    <property type="match status" value="1"/>
</dbReference>
<feature type="compositionally biased region" description="Basic and acidic residues" evidence="3">
    <location>
        <begin position="367"/>
        <end position="378"/>
    </location>
</feature>
<dbReference type="FunFam" id="2.30.29.30:FF:000246">
    <property type="entry name" value="Docking protein 1"/>
    <property type="match status" value="1"/>
</dbReference>
<dbReference type="SMART" id="SM01244">
    <property type="entry name" value="IRS"/>
    <property type="match status" value="1"/>
</dbReference>
<feature type="compositionally biased region" description="Polar residues" evidence="3">
    <location>
        <begin position="411"/>
        <end position="432"/>
    </location>
</feature>
<dbReference type="HOGENOM" id="CLU_030101_2_0_1"/>
<dbReference type="Ensembl" id="ENSAMET00000004038.2">
    <property type="protein sequence ID" value="ENSAMEP00000003881.2"/>
    <property type="gene ID" value="ENSAMEG00000003671.2"/>
</dbReference>
<dbReference type="STRING" id="9646.ENSAMEP00000003881"/>
<evidence type="ECO:0000313" key="6">
    <source>
        <dbReference type="Ensembl" id="ENSAMEP00000003881.2"/>
    </source>
</evidence>
<organism evidence="6 7">
    <name type="scientific">Ailuropoda melanoleuca</name>
    <name type="common">Giant panda</name>
    <dbReference type="NCBI Taxonomy" id="9646"/>
    <lineage>
        <taxon>Eukaryota</taxon>
        <taxon>Metazoa</taxon>
        <taxon>Chordata</taxon>
        <taxon>Craniata</taxon>
        <taxon>Vertebrata</taxon>
        <taxon>Euteleostomi</taxon>
        <taxon>Mammalia</taxon>
        <taxon>Eutheria</taxon>
        <taxon>Laurasiatheria</taxon>
        <taxon>Carnivora</taxon>
        <taxon>Caniformia</taxon>
        <taxon>Ursidae</taxon>
        <taxon>Ailuropoda</taxon>
    </lineage>
</organism>
<dbReference type="InterPro" id="IPR011993">
    <property type="entry name" value="PH-like_dom_sf"/>
</dbReference>
<dbReference type="GO" id="GO:0043410">
    <property type="term" value="P:positive regulation of MAPK cascade"/>
    <property type="evidence" value="ECO:0007669"/>
    <property type="project" value="TreeGrafter"/>
</dbReference>
<dbReference type="SUPFAM" id="SSF50729">
    <property type="entry name" value="PH domain-like"/>
    <property type="match status" value="2"/>
</dbReference>